<feature type="compositionally biased region" description="Acidic residues" evidence="7">
    <location>
        <begin position="404"/>
        <end position="417"/>
    </location>
</feature>
<dbReference type="PROSITE" id="PS50157">
    <property type="entry name" value="ZINC_FINGER_C2H2_2"/>
    <property type="match status" value="4"/>
</dbReference>
<dbReference type="SMART" id="SM00355">
    <property type="entry name" value="ZnF_C2H2"/>
    <property type="match status" value="7"/>
</dbReference>
<feature type="domain" description="ZAD" evidence="9">
    <location>
        <begin position="51"/>
        <end position="124"/>
    </location>
</feature>
<dbReference type="RefSeq" id="XP_019534040.3">
    <property type="nucleotide sequence ID" value="XM_019678495.3"/>
</dbReference>
<dbReference type="Proteomes" id="UP000069940">
    <property type="component" value="Unassembled WGS sequence"/>
</dbReference>
<dbReference type="EnsemblMetazoa" id="AALFPA23_020471.R30228">
    <property type="protein sequence ID" value="AALFPA23_020471.P30228"/>
    <property type="gene ID" value="AALFPA23_020471"/>
</dbReference>
<dbReference type="Pfam" id="PF00096">
    <property type="entry name" value="zf-C2H2"/>
    <property type="match status" value="1"/>
</dbReference>
<feature type="domain" description="C2H2-type" evidence="8">
    <location>
        <begin position="372"/>
        <end position="400"/>
    </location>
</feature>
<dbReference type="SMART" id="SM00868">
    <property type="entry name" value="zf-AD"/>
    <property type="match status" value="1"/>
</dbReference>
<organism evidence="10 11">
    <name type="scientific">Aedes albopictus</name>
    <name type="common">Asian tiger mosquito</name>
    <name type="synonym">Stegomyia albopicta</name>
    <dbReference type="NCBI Taxonomy" id="7160"/>
    <lineage>
        <taxon>Eukaryota</taxon>
        <taxon>Metazoa</taxon>
        <taxon>Ecdysozoa</taxon>
        <taxon>Arthropoda</taxon>
        <taxon>Hexapoda</taxon>
        <taxon>Insecta</taxon>
        <taxon>Pterygota</taxon>
        <taxon>Neoptera</taxon>
        <taxon>Endopterygota</taxon>
        <taxon>Diptera</taxon>
        <taxon>Nematocera</taxon>
        <taxon>Culicoidea</taxon>
        <taxon>Culicidae</taxon>
        <taxon>Culicinae</taxon>
        <taxon>Aedini</taxon>
        <taxon>Aedes</taxon>
        <taxon>Stegomyia</taxon>
    </lineage>
</organism>
<evidence type="ECO:0000256" key="5">
    <source>
        <dbReference type="PROSITE-ProRule" id="PRU00042"/>
    </source>
</evidence>
<dbReference type="SUPFAM" id="SSF57716">
    <property type="entry name" value="Glucocorticoid receptor-like (DNA-binding domain)"/>
    <property type="match status" value="1"/>
</dbReference>
<evidence type="ECO:0000259" key="9">
    <source>
        <dbReference type="PROSITE" id="PS51915"/>
    </source>
</evidence>
<proteinExistence type="predicted"/>
<keyword evidence="11" id="KW-1185">Reference proteome</keyword>
<evidence type="ECO:0000256" key="4">
    <source>
        <dbReference type="ARBA" id="ARBA00022833"/>
    </source>
</evidence>
<dbReference type="InterPro" id="IPR036236">
    <property type="entry name" value="Znf_C2H2_sf"/>
</dbReference>
<dbReference type="PANTHER" id="PTHR24379:SF121">
    <property type="entry name" value="C2H2-TYPE DOMAIN-CONTAINING PROTEIN"/>
    <property type="match status" value="1"/>
</dbReference>
<sequence>MDNSYPKQFEAFVNRNRKPAMASSSSKGSQPKRLKTVEEPIVTVPTGNPLTFCRLCFSNNVARRLTVKETIENWIEYIAENAGIQMDIEEDPCFAVCFGCTTGLESVSQFRDKCQNRDMALRMYRAQLAAPKAPPPLSFISDKQILISNVMTLAPVQPQPATVIPPPPVVPSELVPTATATQSIVPSVPPVPPEATMITCYACDLKIPIGLPYMKHMKMFHRVKGKLLQCPQCDKRFRKSELFQRHVMKHKPHTPLGKKCRVCYSYFRTTEELDQHQIYAHDLQFKCRICYKRFATQREKVIHKEVHKSELPRRTYRCKMCSLTFPNGHLLNKHVNKHERYIVCPACEKACAGLEQYLSHQTIDHQNGSCLTECAPCQVSFQNYAELRVHMVAKHTGYDPNAIENDEEVSSDPDEGSEQVVESEAPAAMETVSLSDEDQEDPEANANDDDDADDDELFPAYLEGEEEDEQEGDQPEGTEAMGDAVENELMEDELTLEDAIPDNGFDLYGTAFPRQITITLDDSSG</sequence>
<dbReference type="PROSITE" id="PS00028">
    <property type="entry name" value="ZINC_FINGER_C2H2_1"/>
    <property type="match status" value="5"/>
</dbReference>
<dbReference type="PROSITE" id="PS51915">
    <property type="entry name" value="ZAD"/>
    <property type="match status" value="1"/>
</dbReference>
<feature type="compositionally biased region" description="Acidic residues" evidence="7">
    <location>
        <begin position="435"/>
        <end position="476"/>
    </location>
</feature>
<keyword evidence="4 6" id="KW-0862">Zinc</keyword>
<feature type="region of interest" description="Disordered" evidence="7">
    <location>
        <begin position="400"/>
        <end position="485"/>
    </location>
</feature>
<dbReference type="PANTHER" id="PTHR24379">
    <property type="entry name" value="KRAB AND ZINC FINGER DOMAIN-CONTAINING"/>
    <property type="match status" value="1"/>
</dbReference>
<dbReference type="SUPFAM" id="SSF57667">
    <property type="entry name" value="beta-beta-alpha zinc fingers"/>
    <property type="match status" value="2"/>
</dbReference>
<reference evidence="11" key="1">
    <citation type="journal article" date="2015" name="Proc. Natl. Acad. Sci. U.S.A.">
        <title>Genome sequence of the Asian Tiger mosquito, Aedes albopictus, reveals insights into its biology, genetics, and evolution.</title>
        <authorList>
            <person name="Chen X.G."/>
            <person name="Jiang X."/>
            <person name="Gu J."/>
            <person name="Xu M."/>
            <person name="Wu Y."/>
            <person name="Deng Y."/>
            <person name="Zhang C."/>
            <person name="Bonizzoni M."/>
            <person name="Dermauw W."/>
            <person name="Vontas J."/>
            <person name="Armbruster P."/>
            <person name="Huang X."/>
            <person name="Yang Y."/>
            <person name="Zhang H."/>
            <person name="He W."/>
            <person name="Peng H."/>
            <person name="Liu Y."/>
            <person name="Wu K."/>
            <person name="Chen J."/>
            <person name="Lirakis M."/>
            <person name="Topalis P."/>
            <person name="Van Leeuwen T."/>
            <person name="Hall A.B."/>
            <person name="Jiang X."/>
            <person name="Thorpe C."/>
            <person name="Mueller R.L."/>
            <person name="Sun C."/>
            <person name="Waterhouse R.M."/>
            <person name="Yan G."/>
            <person name="Tu Z.J."/>
            <person name="Fang X."/>
            <person name="James A.A."/>
        </authorList>
    </citation>
    <scope>NUCLEOTIDE SEQUENCE [LARGE SCALE GENOMIC DNA]</scope>
    <source>
        <strain evidence="11">Foshan</strain>
    </source>
</reference>
<evidence type="ECO:0000256" key="6">
    <source>
        <dbReference type="PROSITE-ProRule" id="PRU01263"/>
    </source>
</evidence>
<dbReference type="InterPro" id="IPR013087">
    <property type="entry name" value="Znf_C2H2_type"/>
</dbReference>
<reference evidence="10" key="2">
    <citation type="submission" date="2025-05" db="UniProtKB">
        <authorList>
            <consortium name="EnsemblMetazoa"/>
        </authorList>
    </citation>
    <scope>IDENTIFICATION</scope>
    <source>
        <strain evidence="10">Foshan</strain>
    </source>
</reference>
<evidence type="ECO:0000256" key="3">
    <source>
        <dbReference type="ARBA" id="ARBA00022771"/>
    </source>
</evidence>
<feature type="binding site" evidence="6">
    <location>
        <position position="56"/>
    </location>
    <ligand>
        <name>Zn(2+)</name>
        <dbReference type="ChEBI" id="CHEBI:29105"/>
    </ligand>
</feature>
<evidence type="ECO:0008006" key="12">
    <source>
        <dbReference type="Google" id="ProtNLM"/>
    </source>
</evidence>
<feature type="domain" description="C2H2-type" evidence="8">
    <location>
        <begin position="228"/>
        <end position="255"/>
    </location>
</feature>
<keyword evidence="2" id="KW-0677">Repeat</keyword>
<evidence type="ECO:0000256" key="7">
    <source>
        <dbReference type="SAM" id="MobiDB-lite"/>
    </source>
</evidence>
<feature type="binding site" evidence="6">
    <location>
        <position position="53"/>
    </location>
    <ligand>
        <name>Zn(2+)</name>
        <dbReference type="ChEBI" id="CHEBI:29105"/>
    </ligand>
</feature>
<evidence type="ECO:0000256" key="2">
    <source>
        <dbReference type="ARBA" id="ARBA00022737"/>
    </source>
</evidence>
<feature type="region of interest" description="Disordered" evidence="7">
    <location>
        <begin position="16"/>
        <end position="36"/>
    </location>
</feature>
<feature type="domain" description="C2H2-type" evidence="8">
    <location>
        <begin position="285"/>
        <end position="312"/>
    </location>
</feature>
<evidence type="ECO:0000256" key="1">
    <source>
        <dbReference type="ARBA" id="ARBA00022723"/>
    </source>
</evidence>
<keyword evidence="1 6" id="KW-0479">Metal-binding</keyword>
<evidence type="ECO:0000313" key="10">
    <source>
        <dbReference type="EnsemblMetazoa" id="AALFPA23_020471.P30228"/>
    </source>
</evidence>
<evidence type="ECO:0000313" key="11">
    <source>
        <dbReference type="Proteomes" id="UP000069940"/>
    </source>
</evidence>
<feature type="domain" description="C2H2-type" evidence="8">
    <location>
        <begin position="316"/>
        <end position="338"/>
    </location>
</feature>
<dbReference type="GeneID" id="109405430"/>
<feature type="binding site" evidence="6">
    <location>
        <position position="100"/>
    </location>
    <ligand>
        <name>Zn(2+)</name>
        <dbReference type="ChEBI" id="CHEBI:29105"/>
    </ligand>
</feature>
<feature type="binding site" evidence="6">
    <location>
        <position position="97"/>
    </location>
    <ligand>
        <name>Zn(2+)</name>
        <dbReference type="ChEBI" id="CHEBI:29105"/>
    </ligand>
</feature>
<name>A0ABM1ZPP1_AEDAL</name>
<dbReference type="InterPro" id="IPR012934">
    <property type="entry name" value="Znf_AD"/>
</dbReference>
<evidence type="ECO:0000259" key="8">
    <source>
        <dbReference type="PROSITE" id="PS50157"/>
    </source>
</evidence>
<accession>A0ABM1ZPP1</accession>
<protein>
    <recommendedName>
        <fullName evidence="12">C2h2-type zn-finger protein</fullName>
    </recommendedName>
</protein>
<dbReference type="Gene3D" id="3.30.160.60">
    <property type="entry name" value="Classic Zinc Finger"/>
    <property type="match status" value="3"/>
</dbReference>
<keyword evidence="3 5" id="KW-0863">Zinc-finger</keyword>